<sequence length="134" mass="14301">MDFATHFLVLHSSPLGRNPSLSPVSPKGLVFGSGDHGDIIDHLERVTVENTDHLCMDDTDGPTAKQIKSLNAEIQYLPGKEELDGVDSVLVESAPLDSPDLPEVVMPIKRGWGRGKGKVDPPIPKKGVGGGTKQ</sequence>
<gene>
    <name evidence="1" type="ORF">RHMOL_Rhmol01G0068400</name>
</gene>
<keyword evidence="2" id="KW-1185">Reference proteome</keyword>
<evidence type="ECO:0000313" key="2">
    <source>
        <dbReference type="Proteomes" id="UP001062846"/>
    </source>
</evidence>
<organism evidence="1 2">
    <name type="scientific">Rhododendron molle</name>
    <name type="common">Chinese azalea</name>
    <name type="synonym">Azalea mollis</name>
    <dbReference type="NCBI Taxonomy" id="49168"/>
    <lineage>
        <taxon>Eukaryota</taxon>
        <taxon>Viridiplantae</taxon>
        <taxon>Streptophyta</taxon>
        <taxon>Embryophyta</taxon>
        <taxon>Tracheophyta</taxon>
        <taxon>Spermatophyta</taxon>
        <taxon>Magnoliopsida</taxon>
        <taxon>eudicotyledons</taxon>
        <taxon>Gunneridae</taxon>
        <taxon>Pentapetalae</taxon>
        <taxon>asterids</taxon>
        <taxon>Ericales</taxon>
        <taxon>Ericaceae</taxon>
        <taxon>Ericoideae</taxon>
        <taxon>Rhodoreae</taxon>
        <taxon>Rhododendron</taxon>
    </lineage>
</organism>
<dbReference type="EMBL" id="CM046388">
    <property type="protein sequence ID" value="KAI8570840.1"/>
    <property type="molecule type" value="Genomic_DNA"/>
</dbReference>
<accession>A0ACC0PZC8</accession>
<reference evidence="1" key="1">
    <citation type="submission" date="2022-02" db="EMBL/GenBank/DDBJ databases">
        <title>Plant Genome Project.</title>
        <authorList>
            <person name="Zhang R.-G."/>
        </authorList>
    </citation>
    <scope>NUCLEOTIDE SEQUENCE</scope>
    <source>
        <strain evidence="1">AT1</strain>
    </source>
</reference>
<name>A0ACC0PZC8_RHOML</name>
<dbReference type="Proteomes" id="UP001062846">
    <property type="component" value="Chromosome 1"/>
</dbReference>
<comment type="caution">
    <text evidence="1">The sequence shown here is derived from an EMBL/GenBank/DDBJ whole genome shotgun (WGS) entry which is preliminary data.</text>
</comment>
<evidence type="ECO:0000313" key="1">
    <source>
        <dbReference type="EMBL" id="KAI8570840.1"/>
    </source>
</evidence>
<proteinExistence type="predicted"/>
<protein>
    <submittedName>
        <fullName evidence="1">Uncharacterized protein</fullName>
    </submittedName>
</protein>